<dbReference type="EC" id="2.7.7.13" evidence="2"/>
<keyword evidence="3 12" id="KW-0808">Transferase</keyword>
<dbReference type="GO" id="GO:0004476">
    <property type="term" value="F:mannose-6-phosphate isomerase activity"/>
    <property type="evidence" value="ECO:0007669"/>
    <property type="project" value="UniProtKB-EC"/>
</dbReference>
<feature type="domain" description="MannoseP isomerase/GMP-like beta-helix" evidence="11">
    <location>
        <begin position="305"/>
        <end position="357"/>
    </location>
</feature>
<dbReference type="Proteomes" id="UP001294412">
    <property type="component" value="Unassembled WGS sequence"/>
</dbReference>
<evidence type="ECO:0000259" key="11">
    <source>
        <dbReference type="Pfam" id="PF22640"/>
    </source>
</evidence>
<dbReference type="InterPro" id="IPR054566">
    <property type="entry name" value="ManC/GMP-like_b-helix"/>
</dbReference>
<name>A0ABU5I3E3_9HYPH</name>
<evidence type="ECO:0000256" key="4">
    <source>
        <dbReference type="ARBA" id="ARBA00022695"/>
    </source>
</evidence>
<dbReference type="Gene3D" id="2.60.120.10">
    <property type="entry name" value="Jelly Rolls"/>
    <property type="match status" value="1"/>
</dbReference>
<comment type="similarity">
    <text evidence="1 8">Belongs to the mannose-6-phosphate isomerase type 2 family.</text>
</comment>
<dbReference type="Pfam" id="PF01050">
    <property type="entry name" value="MannoseP_isomer"/>
    <property type="match status" value="1"/>
</dbReference>
<evidence type="ECO:0000313" key="12">
    <source>
        <dbReference type="EMBL" id="MDY8109298.1"/>
    </source>
</evidence>
<keyword evidence="4 12" id="KW-0548">Nucleotidyltransferase</keyword>
<keyword evidence="13" id="KW-1185">Reference proteome</keyword>
<dbReference type="InterPro" id="IPR005835">
    <property type="entry name" value="NTP_transferase_dom"/>
</dbReference>
<dbReference type="InterPro" id="IPR001538">
    <property type="entry name" value="Man6P_isomerase-2_C"/>
</dbReference>
<dbReference type="PANTHER" id="PTHR46390">
    <property type="entry name" value="MANNOSE-1-PHOSPHATE GUANYLYLTRANSFERASE"/>
    <property type="match status" value="1"/>
</dbReference>
<evidence type="ECO:0000256" key="5">
    <source>
        <dbReference type="ARBA" id="ARBA00022741"/>
    </source>
</evidence>
<proteinExistence type="inferred from homology"/>
<dbReference type="Pfam" id="PF22640">
    <property type="entry name" value="ManC_GMP_beta-helix"/>
    <property type="match status" value="1"/>
</dbReference>
<dbReference type="CDD" id="cd02509">
    <property type="entry name" value="GDP-M1P_Guanylyltransferase"/>
    <property type="match status" value="1"/>
</dbReference>
<dbReference type="InterPro" id="IPR051161">
    <property type="entry name" value="Mannose-6P_isomerase_type2"/>
</dbReference>
<keyword evidence="12" id="KW-0413">Isomerase</keyword>
<dbReference type="InterPro" id="IPR011051">
    <property type="entry name" value="RmlC_Cupin_sf"/>
</dbReference>
<accession>A0ABU5I3E3</accession>
<feature type="domain" description="Nucleotidyl transferase" evidence="9">
    <location>
        <begin position="14"/>
        <end position="290"/>
    </location>
</feature>
<dbReference type="Pfam" id="PF00483">
    <property type="entry name" value="NTP_transferase"/>
    <property type="match status" value="1"/>
</dbReference>
<comment type="caution">
    <text evidence="12">The sequence shown here is derived from an EMBL/GenBank/DDBJ whole genome shotgun (WGS) entry which is preliminary data.</text>
</comment>
<gene>
    <name evidence="12" type="ORF">U0C82_09110</name>
</gene>
<comment type="catalytic activity">
    <reaction evidence="7">
        <text>alpha-D-mannose 1-phosphate + GTP + H(+) = GDP-alpha-D-mannose + diphosphate</text>
        <dbReference type="Rhea" id="RHEA:15229"/>
        <dbReference type="ChEBI" id="CHEBI:15378"/>
        <dbReference type="ChEBI" id="CHEBI:33019"/>
        <dbReference type="ChEBI" id="CHEBI:37565"/>
        <dbReference type="ChEBI" id="CHEBI:57527"/>
        <dbReference type="ChEBI" id="CHEBI:58409"/>
        <dbReference type="EC" id="2.7.7.13"/>
    </reaction>
</comment>
<dbReference type="PANTHER" id="PTHR46390:SF1">
    <property type="entry name" value="MANNOSE-1-PHOSPHATE GUANYLYLTRANSFERASE"/>
    <property type="match status" value="1"/>
</dbReference>
<dbReference type="SUPFAM" id="SSF51182">
    <property type="entry name" value="RmlC-like cupins"/>
    <property type="match status" value="1"/>
</dbReference>
<evidence type="ECO:0000256" key="6">
    <source>
        <dbReference type="ARBA" id="ARBA00023134"/>
    </source>
</evidence>
<sequence>MAETDRNADAAIVPVVLCGGSGTRLWPASRRTRPKQFLPLFGEHSPFQDTLLRVSADGFAKPIVIANNDHRFLAAEQARTIGVEITIVLEPEARDSGPGLAAAALYVARTLSPQTLVLALAADHRIEDVDGFRRTVLGASSAAGDGRIVTFGIQPDRPATGFGYIEPGERLAGPAQIEVRAARRFVEKPDLETAKAYLAEGYLWNSGNFLCRAGVLIEEYRSRDAETLATVSTSVDEAVRDLDFVRLDPAAFARAAKRSIDYAIMETSDRIAVATAGFDWSDIGDWNALRPVLDRDGHGNAVHGTCVALDAANNVVWSNGALVALSGVDDLVVAVTEDAVLVTHRTKGDLMKDLVEKVRQADPVLVEEHLQSFRPWGNYRSLDKGSRHQVKRIVVKPGAQLSLQHHHHRSEHWIVVRGTAKVTIDETILQLSENQSTYIPLGSLHRLENPGKIDLELIEVQTGSYLGEDDIVRHEDIYARAGT</sequence>
<evidence type="ECO:0000313" key="13">
    <source>
        <dbReference type="Proteomes" id="UP001294412"/>
    </source>
</evidence>
<reference evidence="12 13" key="1">
    <citation type="submission" date="2023-12" db="EMBL/GenBank/DDBJ databases">
        <title>Description of Novel Strain Fulvimarina sp. 2208YS6-2-32 isolated from Uroteuthis (Photololigo) edulis.</title>
        <authorList>
            <person name="Park J.-S."/>
        </authorList>
    </citation>
    <scope>NUCLEOTIDE SEQUENCE [LARGE SCALE GENOMIC DNA]</scope>
    <source>
        <strain evidence="12 13">2208YS6-2-32</strain>
    </source>
</reference>
<dbReference type="InterPro" id="IPR014710">
    <property type="entry name" value="RmlC-like_jellyroll"/>
</dbReference>
<dbReference type="NCBIfam" id="TIGR01479">
    <property type="entry name" value="GMP_PMI"/>
    <property type="match status" value="1"/>
</dbReference>
<dbReference type="RefSeq" id="WP_322186743.1">
    <property type="nucleotide sequence ID" value="NZ_JAXLPB010000002.1"/>
</dbReference>
<organism evidence="12 13">
    <name type="scientific">Fulvimarina uroteuthidis</name>
    <dbReference type="NCBI Taxonomy" id="3098149"/>
    <lineage>
        <taxon>Bacteria</taxon>
        <taxon>Pseudomonadati</taxon>
        <taxon>Pseudomonadota</taxon>
        <taxon>Alphaproteobacteria</taxon>
        <taxon>Hyphomicrobiales</taxon>
        <taxon>Aurantimonadaceae</taxon>
        <taxon>Fulvimarina</taxon>
    </lineage>
</organism>
<evidence type="ECO:0000256" key="7">
    <source>
        <dbReference type="ARBA" id="ARBA00047343"/>
    </source>
</evidence>
<dbReference type="CDD" id="cd02213">
    <property type="entry name" value="cupin_PMI_typeII_C"/>
    <property type="match status" value="1"/>
</dbReference>
<dbReference type="SUPFAM" id="SSF53448">
    <property type="entry name" value="Nucleotide-diphospho-sugar transferases"/>
    <property type="match status" value="1"/>
</dbReference>
<dbReference type="GO" id="GO:0004475">
    <property type="term" value="F:mannose-1-phosphate guanylyltransferase (GTP) activity"/>
    <property type="evidence" value="ECO:0007669"/>
    <property type="project" value="UniProtKB-EC"/>
</dbReference>
<evidence type="ECO:0000256" key="3">
    <source>
        <dbReference type="ARBA" id="ARBA00022679"/>
    </source>
</evidence>
<keyword evidence="5" id="KW-0547">Nucleotide-binding</keyword>
<keyword evidence="6" id="KW-0342">GTP-binding</keyword>
<feature type="domain" description="Mannose-6-phosphate isomerase type II C-terminal" evidence="10">
    <location>
        <begin position="366"/>
        <end position="476"/>
    </location>
</feature>
<dbReference type="EMBL" id="JAXLPB010000002">
    <property type="protein sequence ID" value="MDY8109298.1"/>
    <property type="molecule type" value="Genomic_DNA"/>
</dbReference>
<dbReference type="Gene3D" id="3.90.550.10">
    <property type="entry name" value="Spore Coat Polysaccharide Biosynthesis Protein SpsA, Chain A"/>
    <property type="match status" value="1"/>
</dbReference>
<evidence type="ECO:0000256" key="8">
    <source>
        <dbReference type="RuleBase" id="RU004190"/>
    </source>
</evidence>
<protein>
    <recommendedName>
        <fullName evidence="2">mannose-1-phosphate guanylyltransferase</fullName>
        <ecNumber evidence="2">2.7.7.13</ecNumber>
    </recommendedName>
</protein>
<dbReference type="InterPro" id="IPR049577">
    <property type="entry name" value="GMPP_N"/>
</dbReference>
<evidence type="ECO:0000259" key="9">
    <source>
        <dbReference type="Pfam" id="PF00483"/>
    </source>
</evidence>
<dbReference type="InterPro" id="IPR006375">
    <property type="entry name" value="Man1P_GuaTrfase/Man6P_Isoase"/>
</dbReference>
<dbReference type="InterPro" id="IPR029044">
    <property type="entry name" value="Nucleotide-diphossugar_trans"/>
</dbReference>
<evidence type="ECO:0000259" key="10">
    <source>
        <dbReference type="Pfam" id="PF01050"/>
    </source>
</evidence>
<evidence type="ECO:0000256" key="1">
    <source>
        <dbReference type="ARBA" id="ARBA00006115"/>
    </source>
</evidence>
<evidence type="ECO:0000256" key="2">
    <source>
        <dbReference type="ARBA" id="ARBA00012387"/>
    </source>
</evidence>